<feature type="chain" id="PRO_5022906291" description="Plastocyanin" evidence="2">
    <location>
        <begin position="21"/>
        <end position="143"/>
    </location>
</feature>
<comment type="subcellular location">
    <subcellularLocation>
        <location evidence="1">Periplasm</location>
    </subcellularLocation>
</comment>
<evidence type="ECO:0000256" key="2">
    <source>
        <dbReference type="SAM" id="SignalP"/>
    </source>
</evidence>
<keyword evidence="2" id="KW-0732">Signal</keyword>
<dbReference type="OrthoDB" id="9798779at2"/>
<dbReference type="SUPFAM" id="SSF49503">
    <property type="entry name" value="Cupredoxins"/>
    <property type="match status" value="1"/>
</dbReference>
<reference evidence="3 4" key="1">
    <citation type="submission" date="2019-08" db="EMBL/GenBank/DDBJ databases">
        <authorList>
            <person name="Peeters C."/>
        </authorList>
    </citation>
    <scope>NUCLEOTIDE SEQUENCE [LARGE SCALE GENOMIC DNA]</scope>
    <source>
        <strain evidence="3 4">LMG 30175</strain>
    </source>
</reference>
<gene>
    <name evidence="3" type="ORF">PTE30175_00561</name>
</gene>
<evidence type="ECO:0000313" key="3">
    <source>
        <dbReference type="EMBL" id="VVD70904.1"/>
    </source>
</evidence>
<proteinExistence type="predicted"/>
<dbReference type="Proteomes" id="UP000414233">
    <property type="component" value="Unassembled WGS sequence"/>
</dbReference>
<evidence type="ECO:0008006" key="5">
    <source>
        <dbReference type="Google" id="ProtNLM"/>
    </source>
</evidence>
<feature type="signal peptide" evidence="2">
    <location>
        <begin position="1"/>
        <end position="20"/>
    </location>
</feature>
<evidence type="ECO:0000313" key="4">
    <source>
        <dbReference type="Proteomes" id="UP000414233"/>
    </source>
</evidence>
<name>A0A5E4S8K7_9BURK</name>
<dbReference type="InterPro" id="IPR008972">
    <property type="entry name" value="Cupredoxin"/>
</dbReference>
<organism evidence="3 4">
    <name type="scientific">Pandoraea terrae</name>
    <dbReference type="NCBI Taxonomy" id="1537710"/>
    <lineage>
        <taxon>Bacteria</taxon>
        <taxon>Pseudomonadati</taxon>
        <taxon>Pseudomonadota</taxon>
        <taxon>Betaproteobacteria</taxon>
        <taxon>Burkholderiales</taxon>
        <taxon>Burkholderiaceae</taxon>
        <taxon>Pandoraea</taxon>
    </lineage>
</organism>
<accession>A0A5E4S8K7</accession>
<protein>
    <recommendedName>
        <fullName evidence="5">Plastocyanin</fullName>
    </recommendedName>
</protein>
<dbReference type="AlphaFoldDB" id="A0A5E4S8K7"/>
<dbReference type="RefSeq" id="WP_150695526.1">
    <property type="nucleotide sequence ID" value="NZ_CABPRZ010000002.1"/>
</dbReference>
<evidence type="ECO:0000256" key="1">
    <source>
        <dbReference type="ARBA" id="ARBA00004418"/>
    </source>
</evidence>
<sequence length="143" mass="15150">MNVRWICVTAVCLASVAAVAKGAGPGGAAPDAAPSVAAVAADGVQHITIVGGDYYFRPEHVVVKVNTPVALTVSVERGIIPHRFVLKIPGSDVSIDESLGQEPTTFAFTPKAAGKYPFYCPNRLLFFKSHRERGMEGVLEVVE</sequence>
<dbReference type="Gene3D" id="2.60.40.420">
    <property type="entry name" value="Cupredoxins - blue copper proteins"/>
    <property type="match status" value="1"/>
</dbReference>
<keyword evidence="4" id="KW-1185">Reference proteome</keyword>
<dbReference type="EMBL" id="CABPRZ010000002">
    <property type="protein sequence ID" value="VVD70904.1"/>
    <property type="molecule type" value="Genomic_DNA"/>
</dbReference>
<dbReference type="GO" id="GO:0042597">
    <property type="term" value="C:periplasmic space"/>
    <property type="evidence" value="ECO:0007669"/>
    <property type="project" value="UniProtKB-SubCell"/>
</dbReference>